<dbReference type="RefSeq" id="WP_320686719.1">
    <property type="nucleotide sequence ID" value="NZ_JAXBLV010000174.1"/>
</dbReference>
<accession>A0ABU5F2I3</accession>
<dbReference type="InterPro" id="IPR036237">
    <property type="entry name" value="Xyl_isomerase-like_sf"/>
</dbReference>
<sequence length="274" mass="29806">MKLGLINSAWAQAGKGTAFGIRQTKAIGFDSIDIFADPLDTGAKERKLIRTECERAGLPVVSVACVAVGLIDFNPSVQRFHLSRCKAYLDFCYELGAQNLLLVLGEYIWERQVIAPAEQWRAGVEHLKTLGDCAAGLGLDIALELEPFKLSLLNNVPNMVRFIDDVGHPAVRANIDVSHLHLAGSRPEELRALKGKAVHVHISDCNGQVHGDLPPGRGVVDFAPYLKEIAALGISGAISVELEYSPEPEKIVEWVTEAYHATADLLQEAGIPRE</sequence>
<comment type="caution">
    <text evidence="2">The sequence shown here is derived from an EMBL/GenBank/DDBJ whole genome shotgun (WGS) entry which is preliminary data.</text>
</comment>
<organism evidence="2 3">
    <name type="scientific">Gemmata algarum</name>
    <dbReference type="NCBI Taxonomy" id="2975278"/>
    <lineage>
        <taxon>Bacteria</taxon>
        <taxon>Pseudomonadati</taxon>
        <taxon>Planctomycetota</taxon>
        <taxon>Planctomycetia</taxon>
        <taxon>Gemmatales</taxon>
        <taxon>Gemmataceae</taxon>
        <taxon>Gemmata</taxon>
    </lineage>
</organism>
<dbReference type="EMBL" id="JAXBLV010000174">
    <property type="protein sequence ID" value="MDY3560069.1"/>
    <property type="molecule type" value="Genomic_DNA"/>
</dbReference>
<protein>
    <submittedName>
        <fullName evidence="2">Sugar phosphate isomerase/epimerase</fullName>
    </submittedName>
</protein>
<dbReference type="PANTHER" id="PTHR12110">
    <property type="entry name" value="HYDROXYPYRUVATE ISOMERASE"/>
    <property type="match status" value="1"/>
</dbReference>
<evidence type="ECO:0000313" key="3">
    <source>
        <dbReference type="Proteomes" id="UP001272242"/>
    </source>
</evidence>
<dbReference type="Gene3D" id="3.20.20.150">
    <property type="entry name" value="Divalent-metal-dependent TIM barrel enzymes"/>
    <property type="match status" value="1"/>
</dbReference>
<dbReference type="GO" id="GO:0016853">
    <property type="term" value="F:isomerase activity"/>
    <property type="evidence" value="ECO:0007669"/>
    <property type="project" value="UniProtKB-KW"/>
</dbReference>
<dbReference type="Proteomes" id="UP001272242">
    <property type="component" value="Unassembled WGS sequence"/>
</dbReference>
<dbReference type="Pfam" id="PF01261">
    <property type="entry name" value="AP_endonuc_2"/>
    <property type="match status" value="1"/>
</dbReference>
<keyword evidence="3" id="KW-1185">Reference proteome</keyword>
<dbReference type="PANTHER" id="PTHR12110:SF21">
    <property type="entry name" value="XYLOSE ISOMERASE-LIKE TIM BARREL DOMAIN-CONTAINING PROTEIN"/>
    <property type="match status" value="1"/>
</dbReference>
<dbReference type="InterPro" id="IPR050312">
    <property type="entry name" value="IolE/XylAMocC-like"/>
</dbReference>
<feature type="domain" description="Xylose isomerase-like TIM barrel" evidence="1">
    <location>
        <begin position="22"/>
        <end position="252"/>
    </location>
</feature>
<reference evidence="3" key="1">
    <citation type="journal article" date="2023" name="Mar. Drugs">
        <title>Gemmata algarum, a Novel Planctomycete Isolated from an Algal Mat, Displays Antimicrobial Activity.</title>
        <authorList>
            <person name="Kumar G."/>
            <person name="Kallscheuer N."/>
            <person name="Kashif M."/>
            <person name="Ahamad S."/>
            <person name="Jagadeeshwari U."/>
            <person name="Pannikurungottu S."/>
            <person name="Haufschild T."/>
            <person name="Kabuu M."/>
            <person name="Sasikala C."/>
            <person name="Jogler C."/>
            <person name="Ramana C."/>
        </authorList>
    </citation>
    <scope>NUCLEOTIDE SEQUENCE [LARGE SCALE GENOMIC DNA]</scope>
    <source>
        <strain evidence="3">JC673</strain>
    </source>
</reference>
<proteinExistence type="predicted"/>
<name>A0ABU5F2I3_9BACT</name>
<gene>
    <name evidence="2" type="ORF">R5W23_001294</name>
</gene>
<keyword evidence="2" id="KW-0413">Isomerase</keyword>
<evidence type="ECO:0000313" key="2">
    <source>
        <dbReference type="EMBL" id="MDY3560069.1"/>
    </source>
</evidence>
<evidence type="ECO:0000259" key="1">
    <source>
        <dbReference type="Pfam" id="PF01261"/>
    </source>
</evidence>
<dbReference type="InterPro" id="IPR013022">
    <property type="entry name" value="Xyl_isomerase-like_TIM-brl"/>
</dbReference>
<dbReference type="SUPFAM" id="SSF51658">
    <property type="entry name" value="Xylose isomerase-like"/>
    <property type="match status" value="1"/>
</dbReference>